<feature type="compositionally biased region" description="Polar residues" evidence="1">
    <location>
        <begin position="1"/>
        <end position="26"/>
    </location>
</feature>
<evidence type="ECO:0000313" key="2">
    <source>
        <dbReference type="EMBL" id="MBV5097651.1"/>
    </source>
</evidence>
<organism evidence="2 3">
    <name type="scientific">Tenebrionicola larvae</name>
    <dbReference type="NCBI Taxonomy" id="2815733"/>
    <lineage>
        <taxon>Bacteria</taxon>
        <taxon>Pseudomonadati</taxon>
        <taxon>Pseudomonadota</taxon>
        <taxon>Gammaproteobacteria</taxon>
        <taxon>Enterobacterales</taxon>
        <taxon>Enterobacteriaceae</taxon>
        <taxon>Tenebrionibacter/Tenebrionicola group</taxon>
        <taxon>Tenebrionicola</taxon>
    </lineage>
</organism>
<sequence>ACTGEKSASGQKVSGVKTPQQNSTPSPGKHREKAVAVRDGAPGNIVSENNSLALVARGCAALSPCRSKVAEQLLEIGAKAGMAGLAGAGGAALKEVADKMTADELDHLATLALMGNDELTGKYLISLQDKYGSESASTPNVGKDLTDSEKAEIGGVGLGTGTPPPPENDPNQQNDKPVQKLNQKQESSIRKIDNLIKNSIKDHDITGTLKDMDSNPIIKTDGSGKYWNHMKEMQDTLNGLRNHANTLKNVNNPEAQAAYGRATDAINKLESAIKGYGI</sequence>
<protein>
    <submittedName>
        <fullName evidence="2">Uncharacterized protein</fullName>
    </submittedName>
</protein>
<evidence type="ECO:0000313" key="3">
    <source>
        <dbReference type="Proteomes" id="UP000746420"/>
    </source>
</evidence>
<dbReference type="CDD" id="cd20700">
    <property type="entry name" value="CdiA-CT_Ec_tRNase"/>
    <property type="match status" value="1"/>
</dbReference>
<dbReference type="AlphaFoldDB" id="A0A949V5Z5"/>
<feature type="non-terminal residue" evidence="2">
    <location>
        <position position="1"/>
    </location>
</feature>
<reference evidence="2 3" key="1">
    <citation type="submission" date="2021-03" db="EMBL/GenBank/DDBJ databases">
        <title>Tenobrionicola molitorae gen. nov., sp. nov. and Tenobrionicola larvae sp. nov., isolated from larvae of the mealworm Tenobrio molitor L., a proposal to transfer Erwinia teleogrylli Liu et al. 2016 to a new genus Entomohabitans as Entomohabitans teleogrylli comb. nov.</title>
        <authorList>
            <person name="Lee S.D."/>
            <person name="Yang H.L."/>
            <person name="Kim I.S."/>
        </authorList>
    </citation>
    <scope>NUCLEOTIDE SEQUENCE [LARGE SCALE GENOMIC DNA]</scope>
    <source>
        <strain evidence="2 3">YMB-R21</strain>
    </source>
</reference>
<comment type="caution">
    <text evidence="2">The sequence shown here is derived from an EMBL/GenBank/DDBJ whole genome shotgun (WGS) entry which is preliminary data.</text>
</comment>
<dbReference type="EMBL" id="JAGFEW010000092">
    <property type="protein sequence ID" value="MBV5097651.1"/>
    <property type="molecule type" value="Genomic_DNA"/>
</dbReference>
<proteinExistence type="predicted"/>
<gene>
    <name evidence="2" type="ORF">JZ788_18630</name>
</gene>
<dbReference type="Proteomes" id="UP000746420">
    <property type="component" value="Unassembled WGS sequence"/>
</dbReference>
<feature type="region of interest" description="Disordered" evidence="1">
    <location>
        <begin position="132"/>
        <end position="185"/>
    </location>
</feature>
<feature type="region of interest" description="Disordered" evidence="1">
    <location>
        <begin position="1"/>
        <end position="33"/>
    </location>
</feature>
<name>A0A949V5Z5_9ENTR</name>
<keyword evidence="3" id="KW-1185">Reference proteome</keyword>
<evidence type="ECO:0000256" key="1">
    <source>
        <dbReference type="SAM" id="MobiDB-lite"/>
    </source>
</evidence>
<accession>A0A949V5Z5</accession>